<dbReference type="PANTHER" id="PTHR43309:SF5">
    <property type="entry name" value="5-OXOPROLINASE SUBUNIT C"/>
    <property type="match status" value="1"/>
</dbReference>
<feature type="domain" description="Carboxyltransferase" evidence="4">
    <location>
        <begin position="24"/>
        <end position="313"/>
    </location>
</feature>
<dbReference type="InterPro" id="IPR029000">
    <property type="entry name" value="Cyclophilin-like_dom_sf"/>
</dbReference>
<dbReference type="InterPro" id="IPR052708">
    <property type="entry name" value="PxpC"/>
</dbReference>
<dbReference type="Gene3D" id="2.40.100.10">
    <property type="entry name" value="Cyclophilin-like"/>
    <property type="match status" value="1"/>
</dbReference>
<comment type="caution">
    <text evidence="5">The sequence shown here is derived from an EMBL/GenBank/DDBJ whole genome shotgun (WGS) entry which is preliminary data.</text>
</comment>
<dbReference type="EMBL" id="JAFBCV010000008">
    <property type="protein sequence ID" value="MBM7839513.1"/>
    <property type="molecule type" value="Genomic_DNA"/>
</dbReference>
<dbReference type="Proteomes" id="UP001179280">
    <property type="component" value="Unassembled WGS sequence"/>
</dbReference>
<evidence type="ECO:0000256" key="2">
    <source>
        <dbReference type="ARBA" id="ARBA00022801"/>
    </source>
</evidence>
<dbReference type="NCBIfam" id="TIGR00724">
    <property type="entry name" value="urea_amlyse_rel"/>
    <property type="match status" value="1"/>
</dbReference>
<dbReference type="SMART" id="SM00797">
    <property type="entry name" value="AHS2"/>
    <property type="match status" value="1"/>
</dbReference>
<dbReference type="RefSeq" id="WP_204466745.1">
    <property type="nucleotide sequence ID" value="NZ_JAFBCV010000008.1"/>
</dbReference>
<gene>
    <name evidence="5" type="ORF">JOC54_002793</name>
</gene>
<evidence type="ECO:0000256" key="3">
    <source>
        <dbReference type="ARBA" id="ARBA00022840"/>
    </source>
</evidence>
<dbReference type="PANTHER" id="PTHR43309">
    <property type="entry name" value="5-OXOPROLINASE SUBUNIT C"/>
    <property type="match status" value="1"/>
</dbReference>
<protein>
    <submittedName>
        <fullName evidence="5">Antagonist of KipI</fullName>
    </submittedName>
</protein>
<evidence type="ECO:0000313" key="6">
    <source>
        <dbReference type="Proteomes" id="UP001179280"/>
    </source>
</evidence>
<keyword evidence="3" id="KW-0067">ATP-binding</keyword>
<sequence length="332" mass="36073">MGIYVKQAGLFSTIQDLGRTGFLDQGVVQSGAMDGIALRQANLVVGNQETEAGLEMTITGPTLLFTKPAIICVTGGGMTPFIAGKRKRVGSPLYVPEGGVVSFKSNQTGMRAYLAVAGGLSVPVVLQSKSTYTRGGMGGYASCALKQGDIVELQENDTILQSFNKKRESQQFNDWFIASTPVKKQTEVRVFPGPHLNWLTSESIASLFESPFTIGNQSDRMGYRLLPEQPLEFAETKQLLSEAVTLGAVQVPADGQPIILMADRQTVGGYPRVLQVAHVDIPVLAQLRPGQSFTFQQIDLEEADALFEAQERDMTQLKRAIKMKWRQLGEGG</sequence>
<evidence type="ECO:0000259" key="4">
    <source>
        <dbReference type="SMART" id="SM00797"/>
    </source>
</evidence>
<organism evidence="5 6">
    <name type="scientific">Shouchella xiaoxiensis</name>
    <dbReference type="NCBI Taxonomy" id="766895"/>
    <lineage>
        <taxon>Bacteria</taxon>
        <taxon>Bacillati</taxon>
        <taxon>Bacillota</taxon>
        <taxon>Bacilli</taxon>
        <taxon>Bacillales</taxon>
        <taxon>Bacillaceae</taxon>
        <taxon>Shouchella</taxon>
    </lineage>
</organism>
<dbReference type="InterPro" id="IPR003778">
    <property type="entry name" value="CT_A_B"/>
</dbReference>
<name>A0ABS2SVE8_9BACI</name>
<dbReference type="SUPFAM" id="SSF50891">
    <property type="entry name" value="Cyclophilin-like"/>
    <property type="match status" value="1"/>
</dbReference>
<evidence type="ECO:0000313" key="5">
    <source>
        <dbReference type="EMBL" id="MBM7839513.1"/>
    </source>
</evidence>
<accession>A0ABS2SVE8</accession>
<keyword evidence="6" id="KW-1185">Reference proteome</keyword>
<keyword evidence="1" id="KW-0547">Nucleotide-binding</keyword>
<keyword evidence="2" id="KW-0378">Hydrolase</keyword>
<dbReference type="Pfam" id="PF02626">
    <property type="entry name" value="CT_A_B"/>
    <property type="match status" value="1"/>
</dbReference>
<proteinExistence type="predicted"/>
<reference evidence="5" key="1">
    <citation type="submission" date="2021-01" db="EMBL/GenBank/DDBJ databases">
        <title>Genomic Encyclopedia of Type Strains, Phase IV (KMG-IV): sequencing the most valuable type-strain genomes for metagenomic binning, comparative biology and taxonomic classification.</title>
        <authorList>
            <person name="Goeker M."/>
        </authorList>
    </citation>
    <scope>NUCLEOTIDE SEQUENCE</scope>
    <source>
        <strain evidence="5">DSM 21943</strain>
    </source>
</reference>
<evidence type="ECO:0000256" key="1">
    <source>
        <dbReference type="ARBA" id="ARBA00022741"/>
    </source>
</evidence>